<dbReference type="EMBL" id="FQXM01000002">
    <property type="protein sequence ID" value="SHH16527.1"/>
    <property type="molecule type" value="Genomic_DNA"/>
</dbReference>
<comment type="similarity">
    <text evidence="1">Belongs to the UPF0473 family.</text>
</comment>
<organism evidence="2 3">
    <name type="scientific">Clostridium grantii DSM 8605</name>
    <dbReference type="NCBI Taxonomy" id="1121316"/>
    <lineage>
        <taxon>Bacteria</taxon>
        <taxon>Bacillati</taxon>
        <taxon>Bacillota</taxon>
        <taxon>Clostridia</taxon>
        <taxon>Eubacteriales</taxon>
        <taxon>Clostridiaceae</taxon>
        <taxon>Clostridium</taxon>
    </lineage>
</organism>
<evidence type="ECO:0000256" key="1">
    <source>
        <dbReference type="HAMAP-Rule" id="MF_01448"/>
    </source>
</evidence>
<proteinExistence type="inferred from homology"/>
<dbReference type="AlphaFoldDB" id="A0A1M5QR01"/>
<dbReference type="HAMAP" id="MF_01448">
    <property type="entry name" value="UPF0473"/>
    <property type="match status" value="1"/>
</dbReference>
<dbReference type="OrthoDB" id="9811971at2"/>
<reference evidence="2 3" key="1">
    <citation type="submission" date="2016-11" db="EMBL/GenBank/DDBJ databases">
        <authorList>
            <person name="Jaros S."/>
            <person name="Januszkiewicz K."/>
            <person name="Wedrychowicz H."/>
        </authorList>
    </citation>
    <scope>NUCLEOTIDE SEQUENCE [LARGE SCALE GENOMIC DNA]</scope>
    <source>
        <strain evidence="2 3">DSM 8605</strain>
    </source>
</reference>
<dbReference type="InterPro" id="IPR009711">
    <property type="entry name" value="UPF0473"/>
</dbReference>
<dbReference type="STRING" id="1121316.SAMN02745207_00248"/>
<sequence>MENEIFTLKDENGVEQEFELVMKFDIEDSEYVILTALDNEEAIALKIVVDESGEEVLVTVEDEEEFKMVSEAYEALSLEEE</sequence>
<dbReference type="Pfam" id="PF06949">
    <property type="entry name" value="DUF1292"/>
    <property type="match status" value="1"/>
</dbReference>
<dbReference type="Proteomes" id="UP000184447">
    <property type="component" value="Unassembled WGS sequence"/>
</dbReference>
<evidence type="ECO:0000313" key="3">
    <source>
        <dbReference type="Proteomes" id="UP000184447"/>
    </source>
</evidence>
<protein>
    <recommendedName>
        <fullName evidence="1">UPF0473 protein SAMN02745207_00248</fullName>
    </recommendedName>
</protein>
<gene>
    <name evidence="2" type="ORF">SAMN02745207_00248</name>
</gene>
<name>A0A1M5QR01_9CLOT</name>
<keyword evidence="3" id="KW-1185">Reference proteome</keyword>
<dbReference type="RefSeq" id="WP_073336153.1">
    <property type="nucleotide sequence ID" value="NZ_FQXM01000002.1"/>
</dbReference>
<accession>A0A1M5QR01</accession>
<evidence type="ECO:0000313" key="2">
    <source>
        <dbReference type="EMBL" id="SHH16527.1"/>
    </source>
</evidence>